<feature type="non-terminal residue" evidence="1">
    <location>
        <position position="137"/>
    </location>
</feature>
<organism evidence="1 2">
    <name type="scientific">Cnephaeus nilssonii</name>
    <name type="common">Northern bat</name>
    <name type="synonym">Eptesicus nilssonii</name>
    <dbReference type="NCBI Taxonomy" id="3371016"/>
    <lineage>
        <taxon>Eukaryota</taxon>
        <taxon>Metazoa</taxon>
        <taxon>Chordata</taxon>
        <taxon>Craniata</taxon>
        <taxon>Vertebrata</taxon>
        <taxon>Euteleostomi</taxon>
        <taxon>Mammalia</taxon>
        <taxon>Eutheria</taxon>
        <taxon>Laurasiatheria</taxon>
        <taxon>Chiroptera</taxon>
        <taxon>Yangochiroptera</taxon>
        <taxon>Vespertilionidae</taxon>
        <taxon>Cnephaeus</taxon>
    </lineage>
</organism>
<reference evidence="1" key="1">
    <citation type="submission" date="2023-06" db="EMBL/GenBank/DDBJ databases">
        <title>Reference genome for the Northern bat (Eptesicus nilssonii), a most northern bat species.</title>
        <authorList>
            <person name="Laine V.N."/>
            <person name="Pulliainen A.T."/>
            <person name="Lilley T.M."/>
        </authorList>
    </citation>
    <scope>NUCLEOTIDE SEQUENCE</scope>
    <source>
        <strain evidence="1">BLF_Eptnil</strain>
        <tissue evidence="1">Kidney</tissue>
    </source>
</reference>
<dbReference type="Proteomes" id="UP001177744">
    <property type="component" value="Unassembled WGS sequence"/>
</dbReference>
<gene>
    <name evidence="1" type="ORF">QTO34_018376</name>
</gene>
<evidence type="ECO:0000313" key="2">
    <source>
        <dbReference type="Proteomes" id="UP001177744"/>
    </source>
</evidence>
<sequence length="137" mass="15371">MLPALPWGRTAQQSSRSLEAGRRCAVFGGNRCTLNRSRVLSAMLQCNKQGHTCLGIFTNLGESQCCIRSYLYWDAAKRGLDLRGFLKDLEMLQSVPSLSSMPVHTAHWNRHLCTSMCCLALYKVVPKINLSEEPRVI</sequence>
<protein>
    <submittedName>
        <fullName evidence="1">Uncharacterized protein</fullName>
    </submittedName>
</protein>
<name>A0AA40HYQ2_CNENI</name>
<dbReference type="EMBL" id="JAULJE010000008">
    <property type="protein sequence ID" value="KAK1339819.1"/>
    <property type="molecule type" value="Genomic_DNA"/>
</dbReference>
<keyword evidence="2" id="KW-1185">Reference proteome</keyword>
<proteinExistence type="predicted"/>
<comment type="caution">
    <text evidence="1">The sequence shown here is derived from an EMBL/GenBank/DDBJ whole genome shotgun (WGS) entry which is preliminary data.</text>
</comment>
<dbReference type="AlphaFoldDB" id="A0AA40HYQ2"/>
<evidence type="ECO:0000313" key="1">
    <source>
        <dbReference type="EMBL" id="KAK1339819.1"/>
    </source>
</evidence>
<accession>A0AA40HYQ2</accession>